<dbReference type="PANTHER" id="PTHR31438:SF1">
    <property type="entry name" value="LYSINE N-ACYLTRANSFERASE C17G9.06C-RELATED"/>
    <property type="match status" value="1"/>
</dbReference>
<evidence type="ECO:0000256" key="1">
    <source>
        <dbReference type="ARBA" id="ARBA00023251"/>
    </source>
</evidence>
<dbReference type="Pfam" id="PF13523">
    <property type="entry name" value="Acetyltransf_8"/>
    <property type="match status" value="1"/>
</dbReference>
<dbReference type="SUPFAM" id="SSF55729">
    <property type="entry name" value="Acyl-CoA N-acyltransferases (Nat)"/>
    <property type="match status" value="1"/>
</dbReference>
<comment type="caution">
    <text evidence="3">The sequence shown here is derived from an EMBL/GenBank/DDBJ whole genome shotgun (WGS) entry which is preliminary data.</text>
</comment>
<dbReference type="PROSITE" id="PS51186">
    <property type="entry name" value="GNAT"/>
    <property type="match status" value="1"/>
</dbReference>
<evidence type="ECO:0000313" key="3">
    <source>
        <dbReference type="EMBL" id="MCQ4841091.1"/>
    </source>
</evidence>
<reference evidence="3 4" key="1">
    <citation type="submission" date="2022-06" db="EMBL/GenBank/DDBJ databases">
        <title>Isolation of gut microbiota from human fecal samples.</title>
        <authorList>
            <person name="Pamer E.G."/>
            <person name="Barat B."/>
            <person name="Waligurski E."/>
            <person name="Medina S."/>
            <person name="Paddock L."/>
            <person name="Mostad J."/>
        </authorList>
    </citation>
    <scope>NUCLEOTIDE SEQUENCE [LARGE SCALE GENOMIC DNA]</scope>
    <source>
        <strain evidence="3 4">DFI.9.73</strain>
    </source>
</reference>
<dbReference type="InterPro" id="IPR000182">
    <property type="entry name" value="GNAT_dom"/>
</dbReference>
<evidence type="ECO:0000259" key="2">
    <source>
        <dbReference type="PROSITE" id="PS51186"/>
    </source>
</evidence>
<dbReference type="InterPro" id="IPR016181">
    <property type="entry name" value="Acyl_CoA_acyltransferase"/>
</dbReference>
<dbReference type="PANTHER" id="PTHR31438">
    <property type="entry name" value="LYSINE N-ACYLTRANSFERASE C17G9.06C-RELATED"/>
    <property type="match status" value="1"/>
</dbReference>
<dbReference type="EMBL" id="JANFZH010000037">
    <property type="protein sequence ID" value="MCQ4841091.1"/>
    <property type="molecule type" value="Genomic_DNA"/>
</dbReference>
<accession>A0ABT1S2D9</accession>
<dbReference type="GeneID" id="90532432"/>
<keyword evidence="4" id="KW-1185">Reference proteome</keyword>
<name>A0ABT1S2D9_9FIRM</name>
<organism evidence="3 4">
    <name type="scientific">Neglectibacter timonensis</name>
    <dbReference type="NCBI Taxonomy" id="1776382"/>
    <lineage>
        <taxon>Bacteria</taxon>
        <taxon>Bacillati</taxon>
        <taxon>Bacillota</taxon>
        <taxon>Clostridia</taxon>
        <taxon>Eubacteriales</taxon>
        <taxon>Oscillospiraceae</taxon>
        <taxon>Neglectibacter</taxon>
    </lineage>
</organism>
<feature type="domain" description="N-acetyltransferase" evidence="2">
    <location>
        <begin position="12"/>
        <end position="182"/>
    </location>
</feature>
<keyword evidence="1" id="KW-0046">Antibiotic resistance</keyword>
<evidence type="ECO:0000313" key="4">
    <source>
        <dbReference type="Proteomes" id="UP001524473"/>
    </source>
</evidence>
<protein>
    <submittedName>
        <fullName evidence="3">Acetyltransferase</fullName>
    </submittedName>
</protein>
<sequence length="186" mass="22223">MKHGIYLTRGPVTVRPLTPEHAPFLLKWMTEPRVLEFYEGRDAVFTPERILKDFYQEEWNARRCIVEYEEKPIGYLQIYRLDEELCREYHYSHLGGFSFGIDQFIGEPEYWNRKIGRTFLTLVLEYLTGTEGARSVILDPHADNPRALRCYEACGFRKLKLLEKHEMHEGERRDCWLMEYLPENSP</sequence>
<proteinExistence type="predicted"/>
<dbReference type="Gene3D" id="3.40.630.30">
    <property type="match status" value="1"/>
</dbReference>
<dbReference type="Proteomes" id="UP001524473">
    <property type="component" value="Unassembled WGS sequence"/>
</dbReference>
<dbReference type="RefSeq" id="WP_066863909.1">
    <property type="nucleotide sequence ID" value="NZ_CABKVV010000013.1"/>
</dbReference>
<gene>
    <name evidence="3" type="ORF">NE695_14345</name>
</gene>